<evidence type="ECO:0000256" key="7">
    <source>
        <dbReference type="SAM" id="Phobius"/>
    </source>
</evidence>
<evidence type="ECO:0000313" key="9">
    <source>
        <dbReference type="EMBL" id="KAK1855709.1"/>
    </source>
</evidence>
<dbReference type="PANTHER" id="PTHR48022:SF2">
    <property type="entry name" value="PLASTIDIC GLUCOSE TRANSPORTER 4"/>
    <property type="match status" value="1"/>
</dbReference>
<comment type="caution">
    <text evidence="9">The sequence shown here is derived from an EMBL/GenBank/DDBJ whole genome shotgun (WGS) entry which is preliminary data.</text>
</comment>
<evidence type="ECO:0000259" key="8">
    <source>
        <dbReference type="PROSITE" id="PS50850"/>
    </source>
</evidence>
<evidence type="ECO:0000256" key="6">
    <source>
        <dbReference type="ARBA" id="ARBA00023136"/>
    </source>
</evidence>
<dbReference type="EMBL" id="JAQOWY010000018">
    <property type="protein sequence ID" value="KAK1855709.1"/>
    <property type="molecule type" value="Genomic_DNA"/>
</dbReference>
<feature type="transmembrane region" description="Helical" evidence="7">
    <location>
        <begin position="195"/>
        <end position="216"/>
    </location>
</feature>
<dbReference type="Proteomes" id="UP001243330">
    <property type="component" value="Unassembled WGS sequence"/>
</dbReference>
<dbReference type="PANTHER" id="PTHR48022">
    <property type="entry name" value="PLASTIDIC GLUCOSE TRANSPORTER 4"/>
    <property type="match status" value="1"/>
</dbReference>
<dbReference type="InterPro" id="IPR020846">
    <property type="entry name" value="MFS_dom"/>
</dbReference>
<dbReference type="PROSITE" id="PS50850">
    <property type="entry name" value="MFS"/>
    <property type="match status" value="1"/>
</dbReference>
<dbReference type="InterPro" id="IPR050360">
    <property type="entry name" value="MFS_Sugar_Transporters"/>
</dbReference>
<feature type="transmembrane region" description="Helical" evidence="7">
    <location>
        <begin position="110"/>
        <end position="132"/>
    </location>
</feature>
<keyword evidence="6 7" id="KW-0472">Membrane</keyword>
<feature type="transmembrane region" description="Helical" evidence="7">
    <location>
        <begin position="378"/>
        <end position="403"/>
    </location>
</feature>
<evidence type="ECO:0000256" key="1">
    <source>
        <dbReference type="ARBA" id="ARBA00004141"/>
    </source>
</evidence>
<feature type="domain" description="Major facilitator superfamily (MFS) profile" evidence="8">
    <location>
        <begin position="9"/>
        <end position="471"/>
    </location>
</feature>
<evidence type="ECO:0000256" key="2">
    <source>
        <dbReference type="ARBA" id="ARBA00010992"/>
    </source>
</evidence>
<feature type="transmembrane region" description="Helical" evidence="7">
    <location>
        <begin position="284"/>
        <end position="304"/>
    </location>
</feature>
<dbReference type="PRINTS" id="PR00171">
    <property type="entry name" value="SUGRTRNSPORT"/>
</dbReference>
<dbReference type="InterPro" id="IPR036259">
    <property type="entry name" value="MFS_trans_sf"/>
</dbReference>
<evidence type="ECO:0000256" key="4">
    <source>
        <dbReference type="ARBA" id="ARBA00022692"/>
    </source>
</evidence>
<name>A0AAD9B1M6_9PEZI</name>
<dbReference type="GO" id="GO:0005351">
    <property type="term" value="F:carbohydrate:proton symporter activity"/>
    <property type="evidence" value="ECO:0007669"/>
    <property type="project" value="TreeGrafter"/>
</dbReference>
<dbReference type="InterPro" id="IPR003663">
    <property type="entry name" value="Sugar/inositol_transpt"/>
</dbReference>
<dbReference type="SUPFAM" id="SSF103473">
    <property type="entry name" value="MFS general substrate transporter"/>
    <property type="match status" value="1"/>
</dbReference>
<comment type="similarity">
    <text evidence="2">Belongs to the major facilitator superfamily. Sugar transporter (TC 2.A.1.1) family.</text>
</comment>
<dbReference type="AlphaFoldDB" id="A0AAD9B1M6"/>
<accession>A0AAD9B1M6</accession>
<comment type="subcellular location">
    <subcellularLocation>
        <location evidence="1">Membrane</location>
        <topology evidence="1">Multi-pass membrane protein</topology>
    </subcellularLocation>
</comment>
<feature type="transmembrane region" description="Helical" evidence="7">
    <location>
        <begin position="449"/>
        <end position="467"/>
    </location>
</feature>
<feature type="transmembrane region" description="Helical" evidence="7">
    <location>
        <begin position="60"/>
        <end position="79"/>
    </location>
</feature>
<evidence type="ECO:0000256" key="5">
    <source>
        <dbReference type="ARBA" id="ARBA00022989"/>
    </source>
</evidence>
<evidence type="ECO:0000313" key="10">
    <source>
        <dbReference type="Proteomes" id="UP001243330"/>
    </source>
</evidence>
<dbReference type="InterPro" id="IPR005828">
    <property type="entry name" value="MFS_sugar_transport-like"/>
</dbReference>
<dbReference type="InterPro" id="IPR005829">
    <property type="entry name" value="Sugar_transporter_CS"/>
</dbReference>
<feature type="transmembrane region" description="Helical" evidence="7">
    <location>
        <begin position="316"/>
        <end position="339"/>
    </location>
</feature>
<keyword evidence="5 7" id="KW-1133">Transmembrane helix</keyword>
<protein>
    <submittedName>
        <fullName evidence="9">MFS monosaccharide transporter</fullName>
    </submittedName>
</protein>
<feature type="transmembrane region" description="Helical" evidence="7">
    <location>
        <begin position="415"/>
        <end position="437"/>
    </location>
</feature>
<feature type="transmembrane region" description="Helical" evidence="7">
    <location>
        <begin position="7"/>
        <end position="27"/>
    </location>
</feature>
<gene>
    <name evidence="9" type="ORF">CCHR01_01724</name>
</gene>
<keyword evidence="3" id="KW-0813">Transport</keyword>
<dbReference type="Pfam" id="PF00083">
    <property type="entry name" value="Sugar_tr"/>
    <property type="match status" value="2"/>
</dbReference>
<keyword evidence="10" id="KW-1185">Reference proteome</keyword>
<organism evidence="9 10">
    <name type="scientific">Colletotrichum chrysophilum</name>
    <dbReference type="NCBI Taxonomy" id="1836956"/>
    <lineage>
        <taxon>Eukaryota</taxon>
        <taxon>Fungi</taxon>
        <taxon>Dikarya</taxon>
        <taxon>Ascomycota</taxon>
        <taxon>Pezizomycotina</taxon>
        <taxon>Sordariomycetes</taxon>
        <taxon>Hypocreomycetidae</taxon>
        <taxon>Glomerellales</taxon>
        <taxon>Glomerellaceae</taxon>
        <taxon>Colletotrichum</taxon>
        <taxon>Colletotrichum gloeosporioides species complex</taxon>
    </lineage>
</organism>
<keyword evidence="4 7" id="KW-0812">Transmembrane</keyword>
<sequence length="522" mass="57341">MLSVRQILVYGIIFSSATIIGYDSGYLNGVLGSQDFTKIYGIRDGETEPMYLTPYTRSTFSALFVVGALVGCQLVPLLTSSIGRRGNLYAASCTYAVGVALQTAGLAPAVFIVGRVLLGVALGLISVTVWPLHPSHVYTEPLNDMHQVPAYLMECSTPTNRGQLVARYSQFLTTGNVLACAISLGTSKYADSRSWRITIAFQLVLALTVFIGVMFCPESPLLLARKNKIAEARRALAILRNADTNSSEVDEAMLDIETHIADQHVNGSARFVECFQGTDLRRTLIGVVMSFFTISTGITFWFGYGTTFFAAAGVDNSYLISLILAITNCVFTAPSMYLIERLGRRRSLIGGGVLMGIAQLLTAIIHNAAPDSKADKTMLVVGAVFFIASYAPTWGIGGWLLMAEPFSDRARNYQSSIVLTAYWIITWLVGFVTPYMVDETAGNLGVKISYIWFGMTVLSLVWAYTCVPELAVLSRLEIDKLFEERVPAWRSREWQRQLRTIQAIEAESDKGPTVEEKMPCKE</sequence>
<dbReference type="Gene3D" id="1.20.1250.20">
    <property type="entry name" value="MFS general substrate transporter like domains"/>
    <property type="match status" value="1"/>
</dbReference>
<proteinExistence type="inferred from homology"/>
<reference evidence="9" key="1">
    <citation type="submission" date="2023-01" db="EMBL/GenBank/DDBJ databases">
        <title>Colletotrichum chrysophilum M932 genome sequence.</title>
        <authorList>
            <person name="Baroncelli R."/>
        </authorList>
    </citation>
    <scope>NUCLEOTIDE SEQUENCE</scope>
    <source>
        <strain evidence="9">M932</strain>
    </source>
</reference>
<dbReference type="PROSITE" id="PS00216">
    <property type="entry name" value="SUGAR_TRANSPORT_1"/>
    <property type="match status" value="1"/>
</dbReference>
<evidence type="ECO:0000256" key="3">
    <source>
        <dbReference type="ARBA" id="ARBA00022448"/>
    </source>
</evidence>
<feature type="transmembrane region" description="Helical" evidence="7">
    <location>
        <begin position="348"/>
        <end position="366"/>
    </location>
</feature>
<dbReference type="GO" id="GO:0016020">
    <property type="term" value="C:membrane"/>
    <property type="evidence" value="ECO:0007669"/>
    <property type="project" value="UniProtKB-SubCell"/>
</dbReference>